<dbReference type="InterPro" id="IPR036770">
    <property type="entry name" value="Ankyrin_rpt-contain_sf"/>
</dbReference>
<dbReference type="Pfam" id="PF13962">
    <property type="entry name" value="PGG"/>
    <property type="match status" value="1"/>
</dbReference>
<dbReference type="PANTHER" id="PTHR24177">
    <property type="entry name" value="CASKIN"/>
    <property type="match status" value="1"/>
</dbReference>
<feature type="repeat" description="ANK" evidence="1">
    <location>
        <begin position="101"/>
        <end position="133"/>
    </location>
</feature>
<accession>A0A2Z7A998</accession>
<dbReference type="EMBL" id="KV017488">
    <property type="protein sequence ID" value="KZV18233.1"/>
    <property type="molecule type" value="Genomic_DNA"/>
</dbReference>
<evidence type="ECO:0000256" key="1">
    <source>
        <dbReference type="PROSITE-ProRule" id="PRU00023"/>
    </source>
</evidence>
<keyword evidence="5" id="KW-1185">Reference proteome</keyword>
<keyword evidence="2" id="KW-1133">Transmembrane helix</keyword>
<keyword evidence="2" id="KW-0472">Membrane</keyword>
<gene>
    <name evidence="4" type="ORF">F511_34132</name>
</gene>
<evidence type="ECO:0000259" key="3">
    <source>
        <dbReference type="Pfam" id="PF13962"/>
    </source>
</evidence>
<dbReference type="PROSITE" id="PS50088">
    <property type="entry name" value="ANK_REPEAT"/>
    <property type="match status" value="1"/>
</dbReference>
<dbReference type="Proteomes" id="UP000250235">
    <property type="component" value="Unassembled WGS sequence"/>
</dbReference>
<evidence type="ECO:0000313" key="4">
    <source>
        <dbReference type="EMBL" id="KZV18233.1"/>
    </source>
</evidence>
<dbReference type="AlphaFoldDB" id="A0A2Z7A998"/>
<dbReference type="SUPFAM" id="SSF48403">
    <property type="entry name" value="Ankyrin repeat"/>
    <property type="match status" value="1"/>
</dbReference>
<dbReference type="GO" id="GO:0016020">
    <property type="term" value="C:membrane"/>
    <property type="evidence" value="ECO:0007669"/>
    <property type="project" value="TreeGrafter"/>
</dbReference>
<dbReference type="SMART" id="SM00248">
    <property type="entry name" value="ANK"/>
    <property type="match status" value="3"/>
</dbReference>
<reference evidence="4 5" key="1">
    <citation type="journal article" date="2015" name="Proc. Natl. Acad. Sci. U.S.A.">
        <title>The resurrection genome of Boea hygrometrica: A blueprint for survival of dehydration.</title>
        <authorList>
            <person name="Xiao L."/>
            <person name="Yang G."/>
            <person name="Zhang L."/>
            <person name="Yang X."/>
            <person name="Zhao S."/>
            <person name="Ji Z."/>
            <person name="Zhou Q."/>
            <person name="Hu M."/>
            <person name="Wang Y."/>
            <person name="Chen M."/>
            <person name="Xu Y."/>
            <person name="Jin H."/>
            <person name="Xiao X."/>
            <person name="Hu G."/>
            <person name="Bao F."/>
            <person name="Hu Y."/>
            <person name="Wan P."/>
            <person name="Li L."/>
            <person name="Deng X."/>
            <person name="Kuang T."/>
            <person name="Xiang C."/>
            <person name="Zhu J.K."/>
            <person name="Oliver M.J."/>
            <person name="He Y."/>
        </authorList>
    </citation>
    <scope>NUCLEOTIDE SEQUENCE [LARGE SCALE GENOMIC DNA]</scope>
    <source>
        <strain evidence="5">cv. XS01</strain>
    </source>
</reference>
<dbReference type="Pfam" id="PF12796">
    <property type="entry name" value="Ank_2"/>
    <property type="match status" value="1"/>
</dbReference>
<proteinExistence type="predicted"/>
<feature type="domain" description="PGG" evidence="3">
    <location>
        <begin position="456"/>
        <end position="569"/>
    </location>
</feature>
<feature type="transmembrane region" description="Helical" evidence="2">
    <location>
        <begin position="503"/>
        <end position="525"/>
    </location>
</feature>
<evidence type="ECO:0000313" key="5">
    <source>
        <dbReference type="Proteomes" id="UP000250235"/>
    </source>
</evidence>
<dbReference type="InterPro" id="IPR026961">
    <property type="entry name" value="PGG_dom"/>
</dbReference>
<dbReference type="PANTHER" id="PTHR24177:SF435">
    <property type="entry name" value="ANKYRIN REPEAT-CONTAINING PROTEIN NPR4-LIKE"/>
    <property type="match status" value="1"/>
</dbReference>
<protein>
    <submittedName>
        <fullName evidence="4">Ankyrin repeat-containing protein-like</fullName>
    </submittedName>
</protein>
<keyword evidence="2" id="KW-0812">Transmembrane</keyword>
<keyword evidence="1" id="KW-0040">ANK repeat</keyword>
<dbReference type="OrthoDB" id="1652385at2759"/>
<evidence type="ECO:0000256" key="2">
    <source>
        <dbReference type="SAM" id="Phobius"/>
    </source>
</evidence>
<organism evidence="4 5">
    <name type="scientific">Dorcoceras hygrometricum</name>
    <dbReference type="NCBI Taxonomy" id="472368"/>
    <lineage>
        <taxon>Eukaryota</taxon>
        <taxon>Viridiplantae</taxon>
        <taxon>Streptophyta</taxon>
        <taxon>Embryophyta</taxon>
        <taxon>Tracheophyta</taxon>
        <taxon>Spermatophyta</taxon>
        <taxon>Magnoliopsida</taxon>
        <taxon>eudicotyledons</taxon>
        <taxon>Gunneridae</taxon>
        <taxon>Pentapetalae</taxon>
        <taxon>asterids</taxon>
        <taxon>lamiids</taxon>
        <taxon>Lamiales</taxon>
        <taxon>Gesneriaceae</taxon>
        <taxon>Didymocarpoideae</taxon>
        <taxon>Trichosporeae</taxon>
        <taxon>Loxocarpinae</taxon>
        <taxon>Dorcoceras</taxon>
    </lineage>
</organism>
<feature type="transmembrane region" description="Helical" evidence="2">
    <location>
        <begin position="545"/>
        <end position="571"/>
    </location>
</feature>
<name>A0A2Z7A998_9LAMI</name>
<sequence length="698" mass="78112">MASLDVAAPIRSTSSNPAAVGDGKDKDYTKYLALYRAIMRGDWMESEKLLDKDIEARTANISEFEETALHVAMETGRKSNDFVRKLLVTLPNDVLLRKNSFGNTALHRAATIGNREAVIMLVNRNPELQYILNRSNRLPIHQAAIHGHKKTLVYLISVSRKDVDNSPFTGHLGASLLAWIMASHFIDVALDLVLKYPDLATISTMELGLYALEVIASLGSAFPSGANFNWWQKWIYSSIASSTTTKYIAHDLENISSNHAEIGKSTWLQIISKIPFVKSIKDKKVMHQQALELVKCSCRALESLPSSVSSPIYQRAIIMAARKGIHEVVEVIIEMFPTAIYTTDTKTGGTIFHVAARNRIQNVFNLLYRINEQSHYFYDRTDSSGNNYMHMCGELAPPLKLNLVSGAALQMQRELQWFKEMENFVSPSRRTWENNEGKTPQMLFTEKHGEMKVKGEKWMKQTASSCSIAATLIATVVFDAAFSVPGSIDPDSGLALFLKDTSFIIFAISDSVSLFTSITSLLMFLSIMTSRYAEEDFLHVLPTRLCIGLLTLFTSITFMMVAFCTAIYFNLTGRSSLFIIPAAALGCLPVASFVFLQFPLLIAVMYSTYGPGISVRTVIVCGMSDNEKALGLRALLYFIQFMNVRICCCKCVIAFYCLPLINLRICDHSNCAMLRDTMKIQLLVLVKVRHEIGEYNRH</sequence>
<dbReference type="Gene3D" id="1.25.40.20">
    <property type="entry name" value="Ankyrin repeat-containing domain"/>
    <property type="match status" value="1"/>
</dbReference>
<dbReference type="InterPro" id="IPR002110">
    <property type="entry name" value="Ankyrin_rpt"/>
</dbReference>
<feature type="transmembrane region" description="Helical" evidence="2">
    <location>
        <begin position="577"/>
        <end position="606"/>
    </location>
</feature>